<gene>
    <name evidence="1" type="ORF">J437_LFUL006096</name>
</gene>
<accession>A0A8K0JYA0</accession>
<reference evidence="1" key="1">
    <citation type="submission" date="2013-04" db="EMBL/GenBank/DDBJ databases">
        <authorList>
            <person name="Qu J."/>
            <person name="Murali S.C."/>
            <person name="Bandaranaike D."/>
            <person name="Bellair M."/>
            <person name="Blankenburg K."/>
            <person name="Chao H."/>
            <person name="Dinh H."/>
            <person name="Doddapaneni H."/>
            <person name="Downs B."/>
            <person name="Dugan-Rocha S."/>
            <person name="Elkadiri S."/>
            <person name="Gnanaolivu R.D."/>
            <person name="Hernandez B."/>
            <person name="Javaid M."/>
            <person name="Jayaseelan J.C."/>
            <person name="Lee S."/>
            <person name="Li M."/>
            <person name="Ming W."/>
            <person name="Munidasa M."/>
            <person name="Muniz J."/>
            <person name="Nguyen L."/>
            <person name="Ongeri F."/>
            <person name="Osuji N."/>
            <person name="Pu L.-L."/>
            <person name="Puazo M."/>
            <person name="Qu C."/>
            <person name="Quiroz J."/>
            <person name="Raj R."/>
            <person name="Weissenberger G."/>
            <person name="Xin Y."/>
            <person name="Zou X."/>
            <person name="Han Y."/>
            <person name="Richards S."/>
            <person name="Worley K."/>
            <person name="Muzny D."/>
            <person name="Gibbs R."/>
        </authorList>
    </citation>
    <scope>NUCLEOTIDE SEQUENCE</scope>
    <source>
        <strain evidence="1">Sampled in the wild</strain>
    </source>
</reference>
<comment type="caution">
    <text evidence="1">The sequence shown here is derived from an EMBL/GenBank/DDBJ whole genome shotgun (WGS) entry which is preliminary data.</text>
</comment>
<dbReference type="EMBL" id="KZ308208">
    <property type="protein sequence ID" value="KAG8224709.1"/>
    <property type="molecule type" value="Genomic_DNA"/>
</dbReference>
<name>A0A8K0JYA0_LADFU</name>
<reference evidence="1" key="2">
    <citation type="submission" date="2017-10" db="EMBL/GenBank/DDBJ databases">
        <title>Ladona fulva Genome sequencing and assembly.</title>
        <authorList>
            <person name="Murali S."/>
            <person name="Richards S."/>
            <person name="Bandaranaike D."/>
            <person name="Bellair M."/>
            <person name="Blankenburg K."/>
            <person name="Chao H."/>
            <person name="Dinh H."/>
            <person name="Doddapaneni H."/>
            <person name="Dugan-Rocha S."/>
            <person name="Elkadiri S."/>
            <person name="Gnanaolivu R."/>
            <person name="Hernandez B."/>
            <person name="Skinner E."/>
            <person name="Javaid M."/>
            <person name="Lee S."/>
            <person name="Li M."/>
            <person name="Ming W."/>
            <person name="Munidasa M."/>
            <person name="Muniz J."/>
            <person name="Nguyen L."/>
            <person name="Hughes D."/>
            <person name="Osuji N."/>
            <person name="Pu L.-L."/>
            <person name="Puazo M."/>
            <person name="Qu C."/>
            <person name="Quiroz J."/>
            <person name="Raj R."/>
            <person name="Weissenberger G."/>
            <person name="Xin Y."/>
            <person name="Zou X."/>
            <person name="Han Y."/>
            <person name="Worley K."/>
            <person name="Muzny D."/>
            <person name="Gibbs R."/>
        </authorList>
    </citation>
    <scope>NUCLEOTIDE SEQUENCE</scope>
    <source>
        <strain evidence="1">Sampled in the wild</strain>
    </source>
</reference>
<organism evidence="1 2">
    <name type="scientific">Ladona fulva</name>
    <name type="common">Scarce chaser dragonfly</name>
    <name type="synonym">Libellula fulva</name>
    <dbReference type="NCBI Taxonomy" id="123851"/>
    <lineage>
        <taxon>Eukaryota</taxon>
        <taxon>Metazoa</taxon>
        <taxon>Ecdysozoa</taxon>
        <taxon>Arthropoda</taxon>
        <taxon>Hexapoda</taxon>
        <taxon>Insecta</taxon>
        <taxon>Pterygota</taxon>
        <taxon>Palaeoptera</taxon>
        <taxon>Odonata</taxon>
        <taxon>Epiprocta</taxon>
        <taxon>Anisoptera</taxon>
        <taxon>Libelluloidea</taxon>
        <taxon>Libellulidae</taxon>
        <taxon>Ladona</taxon>
    </lineage>
</organism>
<keyword evidence="2" id="KW-1185">Reference proteome</keyword>
<dbReference type="Proteomes" id="UP000792457">
    <property type="component" value="Unassembled WGS sequence"/>
</dbReference>
<evidence type="ECO:0000313" key="1">
    <source>
        <dbReference type="EMBL" id="KAG8224709.1"/>
    </source>
</evidence>
<sequence length="129" mass="14628">MLLITKQPLTIVNITQINITMENLERATVIQTAGKVDFDPMDELIKVRQQNVLLARELEETNAAYKRVVEEKNEAVSKLEVLGNGVSDVFDELIETELQCSICHEVVVNDIDRKSRCLFSCNGNDNEYV</sequence>
<dbReference type="AlphaFoldDB" id="A0A8K0JYA0"/>
<protein>
    <submittedName>
        <fullName evidence="1">Uncharacterized protein</fullName>
    </submittedName>
</protein>
<evidence type="ECO:0000313" key="2">
    <source>
        <dbReference type="Proteomes" id="UP000792457"/>
    </source>
</evidence>
<proteinExistence type="predicted"/>